<evidence type="ECO:0000256" key="3">
    <source>
        <dbReference type="ARBA" id="ARBA00023163"/>
    </source>
</evidence>
<keyword evidence="3" id="KW-0804">Transcription</keyword>
<dbReference type="Proteomes" id="UP000240830">
    <property type="component" value="Unassembled WGS sequence"/>
</dbReference>
<evidence type="ECO:0000256" key="1">
    <source>
        <dbReference type="ARBA" id="ARBA00004123"/>
    </source>
</evidence>
<evidence type="ECO:0000313" key="6">
    <source>
        <dbReference type="EMBL" id="PJF18769.1"/>
    </source>
</evidence>
<dbReference type="InterPro" id="IPR037212">
    <property type="entry name" value="Med7/Med21-like"/>
</dbReference>
<sequence length="110" mass="12152">MYNAVGMLQRDAVPLAPGAKADTDSNAELRTNLVKDIVLHSKEIDRHLSSLASLPEKQTVMAEIETLLAKLPLAIEQQKERVEQAIQNQDDLEAIFDNLISENLGQANCK</sequence>
<dbReference type="GO" id="GO:0016592">
    <property type="term" value="C:mediator complex"/>
    <property type="evidence" value="ECO:0007669"/>
    <property type="project" value="InterPro"/>
</dbReference>
<keyword evidence="5" id="KW-0175">Coiled coil</keyword>
<reference evidence="6 7" key="1">
    <citation type="submission" date="2016-10" db="EMBL/GenBank/DDBJ databases">
        <title>The genome of Paramicrosporidium saccamoebae is the missing link in understanding Cryptomycota and Microsporidia evolution.</title>
        <authorList>
            <person name="Quandt C.A."/>
            <person name="Beaudet D."/>
            <person name="Corsaro D."/>
            <person name="Michel R."/>
            <person name="Corradi N."/>
            <person name="James T."/>
        </authorList>
    </citation>
    <scope>NUCLEOTIDE SEQUENCE [LARGE SCALE GENOMIC DNA]</scope>
    <source>
        <strain evidence="6 7">KSL3</strain>
    </source>
</reference>
<accession>A0A2H9TM25</accession>
<evidence type="ECO:0000313" key="7">
    <source>
        <dbReference type="Proteomes" id="UP000240830"/>
    </source>
</evidence>
<gene>
    <name evidence="6" type="ORF">PSACC_01409</name>
</gene>
<organism evidence="6 7">
    <name type="scientific">Paramicrosporidium saccamoebae</name>
    <dbReference type="NCBI Taxonomy" id="1246581"/>
    <lineage>
        <taxon>Eukaryota</taxon>
        <taxon>Fungi</taxon>
        <taxon>Fungi incertae sedis</taxon>
        <taxon>Cryptomycota</taxon>
        <taxon>Cryptomycota incertae sedis</taxon>
        <taxon>Paramicrosporidium</taxon>
    </lineage>
</organism>
<keyword evidence="7" id="KW-1185">Reference proteome</keyword>
<evidence type="ECO:0000256" key="4">
    <source>
        <dbReference type="ARBA" id="ARBA00023242"/>
    </source>
</evidence>
<comment type="subcellular location">
    <subcellularLocation>
        <location evidence="1">Nucleus</location>
    </subcellularLocation>
</comment>
<keyword evidence="2" id="KW-0805">Transcription regulation</keyword>
<protein>
    <recommendedName>
        <fullName evidence="8">Mediator of RNA polymerase II transcription subunit 21</fullName>
    </recommendedName>
</protein>
<feature type="coiled-coil region" evidence="5">
    <location>
        <begin position="75"/>
        <end position="102"/>
    </location>
</feature>
<proteinExistence type="predicted"/>
<dbReference type="SUPFAM" id="SSF140718">
    <property type="entry name" value="Mediator hinge subcomplex-like"/>
    <property type="match status" value="1"/>
</dbReference>
<evidence type="ECO:0000256" key="5">
    <source>
        <dbReference type="SAM" id="Coils"/>
    </source>
</evidence>
<comment type="caution">
    <text evidence="6">The sequence shown here is derived from an EMBL/GenBank/DDBJ whole genome shotgun (WGS) entry which is preliminary data.</text>
</comment>
<evidence type="ECO:0008006" key="8">
    <source>
        <dbReference type="Google" id="ProtNLM"/>
    </source>
</evidence>
<name>A0A2H9TM25_9FUNG</name>
<dbReference type="EMBL" id="MTSL01000102">
    <property type="protein sequence ID" value="PJF18769.1"/>
    <property type="molecule type" value="Genomic_DNA"/>
</dbReference>
<keyword evidence="4" id="KW-0539">Nucleus</keyword>
<dbReference type="AlphaFoldDB" id="A0A2H9TM25"/>
<evidence type="ECO:0000256" key="2">
    <source>
        <dbReference type="ARBA" id="ARBA00023015"/>
    </source>
</evidence>